<dbReference type="PANTHER" id="PTHR46579:SF1">
    <property type="entry name" value="F5_8 TYPE C DOMAIN-CONTAINING PROTEIN"/>
    <property type="match status" value="1"/>
</dbReference>
<evidence type="ECO:0008006" key="4">
    <source>
        <dbReference type="Google" id="ProtNLM"/>
    </source>
</evidence>
<proteinExistence type="predicted"/>
<evidence type="ECO:0000256" key="1">
    <source>
        <dbReference type="SAM" id="MobiDB-lite"/>
    </source>
</evidence>
<dbReference type="EMBL" id="BRPK01000006">
    <property type="protein sequence ID" value="GLB39464.1"/>
    <property type="molecule type" value="Genomic_DNA"/>
</dbReference>
<name>A0A9P3PQ22_LYOSH</name>
<dbReference type="Proteomes" id="UP001063166">
    <property type="component" value="Unassembled WGS sequence"/>
</dbReference>
<feature type="compositionally biased region" description="Low complexity" evidence="1">
    <location>
        <begin position="94"/>
        <end position="109"/>
    </location>
</feature>
<comment type="caution">
    <text evidence="2">The sequence shown here is derived from an EMBL/GenBank/DDBJ whole genome shotgun (WGS) entry which is preliminary data.</text>
</comment>
<accession>A0A9P3PQ22</accession>
<feature type="region of interest" description="Disordered" evidence="1">
    <location>
        <begin position="1"/>
        <end position="109"/>
    </location>
</feature>
<organism evidence="2 3">
    <name type="scientific">Lyophyllum shimeji</name>
    <name type="common">Hon-shimeji</name>
    <name type="synonym">Tricholoma shimeji</name>
    <dbReference type="NCBI Taxonomy" id="47721"/>
    <lineage>
        <taxon>Eukaryota</taxon>
        <taxon>Fungi</taxon>
        <taxon>Dikarya</taxon>
        <taxon>Basidiomycota</taxon>
        <taxon>Agaricomycotina</taxon>
        <taxon>Agaricomycetes</taxon>
        <taxon>Agaricomycetidae</taxon>
        <taxon>Agaricales</taxon>
        <taxon>Tricholomatineae</taxon>
        <taxon>Lyophyllaceae</taxon>
        <taxon>Lyophyllum</taxon>
    </lineage>
</organism>
<dbReference type="PANTHER" id="PTHR46579">
    <property type="entry name" value="F5/8 TYPE C DOMAIN-CONTAINING PROTEIN-RELATED"/>
    <property type="match status" value="1"/>
</dbReference>
<reference evidence="2" key="1">
    <citation type="submission" date="2022-07" db="EMBL/GenBank/DDBJ databases">
        <title>The genome of Lyophyllum shimeji provides insight into the initial evolution of ectomycorrhizal fungal genome.</title>
        <authorList>
            <person name="Kobayashi Y."/>
            <person name="Shibata T."/>
            <person name="Hirakawa H."/>
            <person name="Shigenobu S."/>
            <person name="Nishiyama T."/>
            <person name="Yamada A."/>
            <person name="Hasebe M."/>
            <person name="Kawaguchi M."/>
        </authorList>
    </citation>
    <scope>NUCLEOTIDE SEQUENCE</scope>
    <source>
        <strain evidence="2">AT787</strain>
    </source>
</reference>
<evidence type="ECO:0000313" key="2">
    <source>
        <dbReference type="EMBL" id="GLB39464.1"/>
    </source>
</evidence>
<feature type="compositionally biased region" description="Polar residues" evidence="1">
    <location>
        <begin position="45"/>
        <end position="54"/>
    </location>
</feature>
<keyword evidence="3" id="KW-1185">Reference proteome</keyword>
<dbReference type="Pfam" id="PF02992">
    <property type="entry name" value="Transposase_21"/>
    <property type="match status" value="1"/>
</dbReference>
<evidence type="ECO:0000313" key="3">
    <source>
        <dbReference type="Proteomes" id="UP001063166"/>
    </source>
</evidence>
<gene>
    <name evidence="2" type="ORF">LshimejAT787_0606260</name>
</gene>
<dbReference type="AlphaFoldDB" id="A0A9P3PQ22"/>
<dbReference type="OrthoDB" id="2669721at2759"/>
<protein>
    <recommendedName>
        <fullName evidence="4">Transposase family Tnp2 protein</fullName>
    </recommendedName>
</protein>
<dbReference type="InterPro" id="IPR004242">
    <property type="entry name" value="Transposase_21"/>
</dbReference>
<sequence>MSAPQASLRPTRAQRAREKRNAQQAANASFAEYLQANNLPIPDTLRSSNNTAGSSRPRKRRRTGEEGIGGLEGDHPFLNDPEPGPATSSRPLSETRTGTDSTSTTSSNIISFQNPHLEPLRPAAAEANNSEVNDTFLAAGLAAQIPELRTTAEFIQGLRSARLEDSKMDSDDIERLRNPPNTIADDFTERHFIKAIRSFLATVNASEATYNDFRAASMDCYPDDPFLSFKQVRRRVEIISGVSPIYHDMCPDTCAAFTGPYSELTECPVCSSPRYHPGTQNPRRQFITIPVGPVIQALYRSEDTADQMHYWERKIKETLDSARANGGAIPVYDDTACGQDYLNAWQAGTIKQGDVLLQLSLDGAQLYHDKESDCWIFIYIFHNLPPNSRYKKLFVIPGGFIGGPKKPKHTDSYLYPALYHIAAIQKEGLVIWDASTKTYVRDSTVLVAFVTADGPAMANMTGMVGHSGKFGCRLYCAMPGRHREGDPHYYPVMQQPHDYQVSGCNHIDITLGDMHGFRQGTQQRYTANLHKLLTVPNNAQFKKERLATGLAKQTIFSGLPRSLDIPNIFVMDIMHLIALNDPDLLIGLWRGTIKVYTPDSKDSWDWVVLVGAVWEAHGKTVAMATPYLPSSFDRAPRNIAEKINSGYKAWEFVLYLFGLGPALLHSILPNRYWSHYCKFVRGVLLLYQKSISQEHVKEGHHLLCEFAQEFESLYVRRKAQRIHFVRQSVHLPTHIAPETIRAGPLISYSQWTMETLIGNIGREIRQDKDPYANISQRGLLRAQLNALRNIIPGLVPPHDDIRNPSSSKDLGDGYILLHARQSTLVDVSPAEASAIMALWESEQWPNQSSWPRAVKRWARLRIPNGQVVRSRWMEQKSKRSVRRTTIVKFRDGNDIRFADIHYFFRIKFGSIHHTLAVATLFTEPDADMLKSSHSTVCSCKLSDDVKAFHVKAIEALVSMVPFFKVAPDGTIITPENEFFLVEKPGLEITQLLDPVDEEDSDNDEDFDTN</sequence>